<dbReference type="STRING" id="59561.AQZ59_00729"/>
<gene>
    <name evidence="7" type="primary">xylB_1</name>
    <name evidence="7" type="ORF">AQZ59_00729</name>
</gene>
<dbReference type="PANTHER" id="PTHR43095:SF5">
    <property type="entry name" value="XYLULOSE KINASE"/>
    <property type="match status" value="1"/>
</dbReference>
<dbReference type="EC" id="2.7.1.17" evidence="7"/>
<evidence type="ECO:0000256" key="4">
    <source>
        <dbReference type="ARBA" id="ARBA00022777"/>
    </source>
</evidence>
<protein>
    <submittedName>
        <fullName evidence="7">Xylulose kinase</fullName>
        <ecNumber evidence="7">2.7.1.17</ecNumber>
    </submittedName>
</protein>
<reference evidence="7 8" key="1">
    <citation type="submission" date="2015-11" db="EMBL/GenBank/DDBJ databases">
        <title>Draft Genome Sequence of the Type Strain Trueperella bernardiae LCDC 89-0504T, Isolated from Blood Culture.</title>
        <authorList>
            <person name="Bernier A.-M."/>
            <person name="Bernard K."/>
        </authorList>
    </citation>
    <scope>NUCLEOTIDE SEQUENCE [LARGE SCALE GENOMIC DNA]</scope>
    <source>
        <strain evidence="7 8">LCDC 89-0504</strain>
    </source>
</reference>
<dbReference type="RefSeq" id="WP_062613240.1">
    <property type="nucleotide sequence ID" value="NZ_JAMQRX010000011.1"/>
</dbReference>
<dbReference type="Gene3D" id="3.30.420.40">
    <property type="match status" value="2"/>
</dbReference>
<dbReference type="InterPro" id="IPR018484">
    <property type="entry name" value="FGGY_N"/>
</dbReference>
<dbReference type="AlphaFoldDB" id="A0A0W1KJM8"/>
<dbReference type="InterPro" id="IPR050406">
    <property type="entry name" value="FGGY_Carb_Kinase"/>
</dbReference>
<evidence type="ECO:0000256" key="2">
    <source>
        <dbReference type="ARBA" id="ARBA00022629"/>
    </source>
</evidence>
<name>A0A0W1KJM8_9ACTO</name>
<sequence>MSELVIAIDSSTSASKAVVVDASGAVLATGHAPIELLTPGMDRYEHDPRQWWTSTHAAITEALGALSEADRARVRGICITHQRESFALVDEAGEALRPAILWLDSRAGAQIKKYGSLEIHELSGKPADTTPAIYKMAWLKENEPEVLARAAKVVDVHAYLAKQLVGRWVSAMGSADTLNLMGIKAQDYSDKLLEIAGVRRDQMAELAKPTETIGALKPELADEWGLGEVVLIAGVGDGQASGLGTNAIDQDTAYVNVGTSVVCGIHSPDFAFDPSYRTLLAGIPGQYVLEIVQNSGSVLLNWFRKELGDPTLEGKIDPELDAAAAKVPLGAEGLLTVPYWNAVQSPYWEPFARGIMVGFGSAHTRAHLYRSLMEGIALELRENIRRVEASTGRTIRELRATGGGSRNPLWRQIFADATGKPIVVSGVDEVSAQGAAIMGMVGIGAFPDVASAADAMTSFIDRTEPDLDAHERYGKIAQLQQKIYPALADLFEQE</sequence>
<dbReference type="GO" id="GO:0004856">
    <property type="term" value="F:D-xylulokinase activity"/>
    <property type="evidence" value="ECO:0007669"/>
    <property type="project" value="UniProtKB-EC"/>
</dbReference>
<evidence type="ECO:0000259" key="5">
    <source>
        <dbReference type="Pfam" id="PF00370"/>
    </source>
</evidence>
<dbReference type="GO" id="GO:0042732">
    <property type="term" value="P:D-xylose metabolic process"/>
    <property type="evidence" value="ECO:0007669"/>
    <property type="project" value="UniProtKB-KW"/>
</dbReference>
<keyword evidence="4 7" id="KW-0418">Kinase</keyword>
<dbReference type="Pfam" id="PF02782">
    <property type="entry name" value="FGGY_C"/>
    <property type="match status" value="1"/>
</dbReference>
<dbReference type="PATRIC" id="fig|59561.3.peg.722"/>
<keyword evidence="2" id="KW-0119">Carbohydrate metabolism</keyword>
<keyword evidence="8" id="KW-1185">Reference proteome</keyword>
<dbReference type="EMBL" id="LNIZ01000003">
    <property type="protein sequence ID" value="KTF04209.1"/>
    <property type="molecule type" value="Genomic_DNA"/>
</dbReference>
<dbReference type="InterPro" id="IPR018485">
    <property type="entry name" value="FGGY_C"/>
</dbReference>
<comment type="similarity">
    <text evidence="1">Belongs to the FGGY kinase family.</text>
</comment>
<feature type="domain" description="Carbohydrate kinase FGGY N-terminal" evidence="5">
    <location>
        <begin position="5"/>
        <end position="244"/>
    </location>
</feature>
<organism evidence="7 8">
    <name type="scientific">Trueperella bernardiae</name>
    <dbReference type="NCBI Taxonomy" id="59561"/>
    <lineage>
        <taxon>Bacteria</taxon>
        <taxon>Bacillati</taxon>
        <taxon>Actinomycetota</taxon>
        <taxon>Actinomycetes</taxon>
        <taxon>Actinomycetales</taxon>
        <taxon>Actinomycetaceae</taxon>
        <taxon>Trueperella</taxon>
    </lineage>
</organism>
<dbReference type="InterPro" id="IPR043129">
    <property type="entry name" value="ATPase_NBD"/>
</dbReference>
<evidence type="ECO:0000313" key="8">
    <source>
        <dbReference type="Proteomes" id="UP000054404"/>
    </source>
</evidence>
<dbReference type="Proteomes" id="UP000054404">
    <property type="component" value="Unassembled WGS sequence"/>
</dbReference>
<dbReference type="Pfam" id="PF00370">
    <property type="entry name" value="FGGY_N"/>
    <property type="match status" value="1"/>
</dbReference>
<feature type="domain" description="Carbohydrate kinase FGGY C-terminal" evidence="6">
    <location>
        <begin position="253"/>
        <end position="441"/>
    </location>
</feature>
<dbReference type="PIRSF" id="PIRSF000538">
    <property type="entry name" value="GlpK"/>
    <property type="match status" value="1"/>
</dbReference>
<evidence type="ECO:0000259" key="6">
    <source>
        <dbReference type="Pfam" id="PF02782"/>
    </source>
</evidence>
<keyword evidence="2" id="KW-0859">Xylose metabolism</keyword>
<dbReference type="PANTHER" id="PTHR43095">
    <property type="entry name" value="SUGAR KINASE"/>
    <property type="match status" value="1"/>
</dbReference>
<comment type="caution">
    <text evidence="7">The sequence shown here is derived from an EMBL/GenBank/DDBJ whole genome shotgun (WGS) entry which is preliminary data.</text>
</comment>
<evidence type="ECO:0000256" key="1">
    <source>
        <dbReference type="ARBA" id="ARBA00009156"/>
    </source>
</evidence>
<dbReference type="InterPro" id="IPR000577">
    <property type="entry name" value="Carb_kinase_FGGY"/>
</dbReference>
<proteinExistence type="inferred from homology"/>
<dbReference type="SUPFAM" id="SSF53067">
    <property type="entry name" value="Actin-like ATPase domain"/>
    <property type="match status" value="2"/>
</dbReference>
<evidence type="ECO:0000313" key="7">
    <source>
        <dbReference type="EMBL" id="KTF04209.1"/>
    </source>
</evidence>
<accession>A0A0W1KJM8</accession>
<dbReference type="CDD" id="cd07779">
    <property type="entry name" value="ASKHA_NBD_FGGY_YgcE-like"/>
    <property type="match status" value="1"/>
</dbReference>
<evidence type="ECO:0000256" key="3">
    <source>
        <dbReference type="ARBA" id="ARBA00022679"/>
    </source>
</evidence>
<dbReference type="OrthoDB" id="9805576at2"/>
<keyword evidence="3 7" id="KW-0808">Transferase</keyword>